<dbReference type="InterPro" id="IPR009008">
    <property type="entry name" value="Val/Leu/Ile-tRNA-synth_edit"/>
</dbReference>
<comment type="cofactor">
    <cofactor evidence="10">
        <name>Zn(2+)</name>
        <dbReference type="ChEBI" id="CHEBI:29105"/>
    </cofactor>
    <text evidence="10">Binds 1 zinc ion per subunit.</text>
</comment>
<evidence type="ECO:0000256" key="2">
    <source>
        <dbReference type="ARBA" id="ARBA00022490"/>
    </source>
</evidence>
<comment type="subunit">
    <text evidence="10">Monomer.</text>
</comment>
<dbReference type="GO" id="GO:0008270">
    <property type="term" value="F:zinc ion binding"/>
    <property type="evidence" value="ECO:0007669"/>
    <property type="project" value="UniProtKB-UniRule"/>
</dbReference>
<dbReference type="GO" id="GO:0006428">
    <property type="term" value="P:isoleucyl-tRNA aminoacylation"/>
    <property type="evidence" value="ECO:0007669"/>
    <property type="project" value="UniProtKB-UniRule"/>
</dbReference>
<comment type="domain">
    <text evidence="10">IleRS has two distinct active sites: one for aminoacylation and one for editing. The misactivated valine is translocated from the active site to the editing site, which sterically excludes the correctly activated isoleucine. The single editing site contains two valyl binding pockets, one specific for each substrate (Val-AMP or Val-tRNA(Ile)).</text>
</comment>
<dbReference type="NCBIfam" id="TIGR00392">
    <property type="entry name" value="ileS"/>
    <property type="match status" value="1"/>
</dbReference>
<keyword evidence="4 10" id="KW-0547">Nucleotide-binding</keyword>
<feature type="domain" description="Methionyl/Valyl/Leucyl/Isoleucyl-tRNA synthetase anticodon-binding" evidence="13">
    <location>
        <begin position="712"/>
        <end position="866"/>
    </location>
</feature>
<keyword evidence="15" id="KW-1185">Reference proteome</keyword>
<feature type="binding site" evidence="10">
    <location>
        <position position="926"/>
    </location>
    <ligand>
        <name>Zn(2+)</name>
        <dbReference type="ChEBI" id="CHEBI:29105"/>
    </ligand>
</feature>
<evidence type="ECO:0000256" key="3">
    <source>
        <dbReference type="ARBA" id="ARBA00022598"/>
    </source>
</evidence>
<dbReference type="GO" id="GO:0005524">
    <property type="term" value="F:ATP binding"/>
    <property type="evidence" value="ECO:0007669"/>
    <property type="project" value="UniProtKB-UniRule"/>
</dbReference>
<proteinExistence type="inferred from homology"/>
<evidence type="ECO:0000313" key="15">
    <source>
        <dbReference type="Proteomes" id="UP000199488"/>
    </source>
</evidence>
<evidence type="ECO:0000259" key="12">
    <source>
        <dbReference type="Pfam" id="PF06827"/>
    </source>
</evidence>
<dbReference type="HAMAP" id="MF_02002">
    <property type="entry name" value="Ile_tRNA_synth_type1"/>
    <property type="match status" value="1"/>
</dbReference>
<evidence type="ECO:0000256" key="1">
    <source>
        <dbReference type="ARBA" id="ARBA00006887"/>
    </source>
</evidence>
<feature type="binding site" evidence="10">
    <location>
        <position position="946"/>
    </location>
    <ligand>
        <name>Zn(2+)</name>
        <dbReference type="ChEBI" id="CHEBI:29105"/>
    </ligand>
</feature>
<evidence type="ECO:0000313" key="14">
    <source>
        <dbReference type="EMBL" id="SDW03070.1"/>
    </source>
</evidence>
<evidence type="ECO:0000256" key="6">
    <source>
        <dbReference type="ARBA" id="ARBA00022917"/>
    </source>
</evidence>
<dbReference type="InterPro" id="IPR001412">
    <property type="entry name" value="aa-tRNA-synth_I_CS"/>
</dbReference>
<dbReference type="InterPro" id="IPR013155">
    <property type="entry name" value="M/V/L/I-tRNA-synth_anticd-bd"/>
</dbReference>
<feature type="domain" description="Aminoacyl-tRNA synthetase class Ia" evidence="11">
    <location>
        <begin position="62"/>
        <end position="667"/>
    </location>
</feature>
<accession>A0A1H2Q7W5</accession>
<dbReference type="STRING" id="1122204.SAMN05421781_0189"/>
<comment type="function">
    <text evidence="8 10">Catalyzes the attachment of isoleucine to tRNA(Ile). As IleRS can inadvertently accommodate and process structurally similar amino acids such as valine, to avoid such errors it has two additional distinct tRNA(Ile)-dependent editing activities. One activity is designated as 'pretransfer' editing and involves the hydrolysis of activated Val-AMP. The other activity is designated 'posttransfer' editing and involves deacylation of mischarged Val-tRNA(Ile).</text>
</comment>
<sequence>MDSCTHQGGTASHSRPYAQGLGMALFVVRKKEDAEMSYKESLLMPKTKFPMRGNLPNKEPERQKTWNEQDIYEQVQARTAGRPLFVLHDGPPYANGDIHMGHALNKVLKDFIVRYKSMTGYHAPYVPGWDVHGLPIETALTKNKKIDRKKMTTAEFRAACEEYAEKQIDRQREQFKRLGVRGDWENPYVTMNHEYEAQQIQVFGEMAKRGHIYKGKKPVYWSPSSESALAEAEIEYHDMRSPSIYVSFAVKDSKDVLEGDEKFIIWTTTPWTIPANLAITVHPELDYVVVKANGEKYVVAEGLLEELEQKLEWDGYEVTKRMKGSDLEYVMAEHPIYGRDSLVILGGHVTLDAGTGCVHTAPGHGEEDFVVGQQYGLETLCPVDDKGVFTDEAPGFEGMFYDKANKAITDNLDQLGALLQLNFFSHSYPHDWRTKKPVIYRATDQWFASIENIRGELLDEISQVTWTPAWGETRLYNMVRDRGDWCISRQRAWGVPIPVFYAEDGEALINDETIQHVSELFRSHGSNIWFEWETAELLPEGFTSEHSPNGTFTREMDIMDVWFDSGSSHQSVLEASPLLQRPADMYLEGSDQYRGWFNSSLTTSVAVTGKAPYRSVLSHGFTMDGEGKKMSKSLGNTISPNDITKQLGADILRLWVSSVDYQADHRLSDNILKQIAEAYRKIRNTFRFMLGNLSDFDPEKHRVAPSDWSELDQYMHLRLQDLIAKIRAGYEEYQFVNVYQTFHNFCTVDLSSFYLDIAKDTLYVEHEDDVRRRAVQTVLYDTLTALVQMIAPIIPHTAEEVWEFIPQTEADSVQLTDMPQADRSTEDEELRRKWDRLMDVRDDVLKALETARGEKVIGKSLEASVDIYADGEVKDMLQSVTHLKTLFIVSKAEIAGSASEAPAEAAKLDEVSVVVGAAEGERCERCWEVTETVGEDPAYPDLCSRCASVMHQKENVSQS</sequence>
<dbReference type="InterPro" id="IPR033708">
    <property type="entry name" value="Anticodon_Ile_BEm"/>
</dbReference>
<comment type="similarity">
    <text evidence="1 10">Belongs to the class-I aminoacyl-tRNA synthetase family. IleS type 1 subfamily.</text>
</comment>
<keyword evidence="5 10" id="KW-0067">ATP-binding</keyword>
<evidence type="ECO:0000256" key="7">
    <source>
        <dbReference type="ARBA" id="ARBA00023146"/>
    </source>
</evidence>
<feature type="short sequence motif" description="'HIGH' region" evidence="10">
    <location>
        <begin position="92"/>
        <end position="102"/>
    </location>
</feature>
<keyword evidence="3 10" id="KW-0436">Ligase</keyword>
<dbReference type="Pfam" id="PF08264">
    <property type="entry name" value="Anticodon_1"/>
    <property type="match status" value="1"/>
</dbReference>
<dbReference type="Pfam" id="PF00133">
    <property type="entry name" value="tRNA-synt_1"/>
    <property type="match status" value="1"/>
</dbReference>
<comment type="subcellular location">
    <subcellularLocation>
        <location evidence="10">Cytoplasm</location>
    </subcellularLocation>
</comment>
<dbReference type="InterPro" id="IPR009080">
    <property type="entry name" value="tRNAsynth_Ia_anticodon-bd"/>
</dbReference>
<dbReference type="GO" id="GO:0005829">
    <property type="term" value="C:cytosol"/>
    <property type="evidence" value="ECO:0007669"/>
    <property type="project" value="TreeGrafter"/>
</dbReference>
<evidence type="ECO:0000259" key="11">
    <source>
        <dbReference type="Pfam" id="PF00133"/>
    </source>
</evidence>
<dbReference type="SUPFAM" id="SSF50677">
    <property type="entry name" value="ValRS/IleRS/LeuRS editing domain"/>
    <property type="match status" value="1"/>
</dbReference>
<dbReference type="SUPFAM" id="SSF52374">
    <property type="entry name" value="Nucleotidylyl transferase"/>
    <property type="match status" value="1"/>
</dbReference>
<dbReference type="EC" id="6.1.1.5" evidence="10"/>
<evidence type="ECO:0000256" key="4">
    <source>
        <dbReference type="ARBA" id="ARBA00022741"/>
    </source>
</evidence>
<evidence type="ECO:0000256" key="9">
    <source>
        <dbReference type="ARBA" id="ARBA00048359"/>
    </source>
</evidence>
<evidence type="ECO:0000256" key="5">
    <source>
        <dbReference type="ARBA" id="ARBA00022840"/>
    </source>
</evidence>
<organism evidence="14 15">
    <name type="scientific">Marinococcus luteus</name>
    <dbReference type="NCBI Taxonomy" id="1122204"/>
    <lineage>
        <taxon>Bacteria</taxon>
        <taxon>Bacillati</taxon>
        <taxon>Bacillota</taxon>
        <taxon>Bacilli</taxon>
        <taxon>Bacillales</taxon>
        <taxon>Bacillaceae</taxon>
        <taxon>Marinococcus</taxon>
    </lineage>
</organism>
<keyword evidence="2 10" id="KW-0963">Cytoplasm</keyword>
<dbReference type="InterPro" id="IPR050081">
    <property type="entry name" value="Ile-tRNA_ligase"/>
</dbReference>
<evidence type="ECO:0000259" key="13">
    <source>
        <dbReference type="Pfam" id="PF08264"/>
    </source>
</evidence>
<name>A0A1H2Q7W5_9BACI</name>
<dbReference type="FunFam" id="3.90.740.10:FF:000006">
    <property type="entry name" value="Isoleucine--tRNA ligase"/>
    <property type="match status" value="1"/>
</dbReference>
<keyword evidence="7 10" id="KW-0030">Aminoacyl-tRNA synthetase</keyword>
<feature type="binding site" evidence="10">
    <location>
        <position position="923"/>
    </location>
    <ligand>
        <name>Zn(2+)</name>
        <dbReference type="ChEBI" id="CHEBI:29105"/>
    </ligand>
</feature>
<feature type="binding site" evidence="10">
    <location>
        <position position="588"/>
    </location>
    <ligand>
        <name>L-isoleucyl-5'-AMP</name>
        <dbReference type="ChEBI" id="CHEBI:178002"/>
    </ligand>
</feature>
<feature type="binding site" evidence="10">
    <location>
        <position position="632"/>
    </location>
    <ligand>
        <name>ATP</name>
        <dbReference type="ChEBI" id="CHEBI:30616"/>
    </ligand>
</feature>
<keyword evidence="10" id="KW-0862">Zinc</keyword>
<dbReference type="InterPro" id="IPR014729">
    <property type="entry name" value="Rossmann-like_a/b/a_fold"/>
</dbReference>
<dbReference type="PROSITE" id="PS00178">
    <property type="entry name" value="AA_TRNA_LIGASE_I"/>
    <property type="match status" value="1"/>
</dbReference>
<reference evidence="14 15" key="1">
    <citation type="submission" date="2016-10" db="EMBL/GenBank/DDBJ databases">
        <authorList>
            <person name="de Groot N.N."/>
        </authorList>
    </citation>
    <scope>NUCLEOTIDE SEQUENCE [LARGE SCALE GENOMIC DNA]</scope>
    <source>
        <strain evidence="14 15">DSM 23126</strain>
    </source>
</reference>
<dbReference type="EMBL" id="FNNC01000001">
    <property type="protein sequence ID" value="SDW03070.1"/>
    <property type="molecule type" value="Genomic_DNA"/>
</dbReference>
<dbReference type="InterPro" id="IPR002300">
    <property type="entry name" value="aa-tRNA-synth_Ia"/>
</dbReference>
<dbReference type="AlphaFoldDB" id="A0A1H2Q7W5"/>
<dbReference type="Proteomes" id="UP000199488">
    <property type="component" value="Unassembled WGS sequence"/>
</dbReference>
<dbReference type="InterPro" id="IPR023585">
    <property type="entry name" value="Ile-tRNA-ligase_type1"/>
</dbReference>
<dbReference type="SUPFAM" id="SSF47323">
    <property type="entry name" value="Anticodon-binding domain of a subclass of class I aminoacyl-tRNA synthetases"/>
    <property type="match status" value="1"/>
</dbReference>
<dbReference type="InterPro" id="IPR010663">
    <property type="entry name" value="Znf_FPG/IleRS"/>
</dbReference>
<dbReference type="PANTHER" id="PTHR42765">
    <property type="entry name" value="SOLEUCYL-TRNA SYNTHETASE"/>
    <property type="match status" value="1"/>
</dbReference>
<dbReference type="FunFam" id="3.40.50.620:FF:000152">
    <property type="entry name" value="Isoleucine--tRNA ligase"/>
    <property type="match status" value="1"/>
</dbReference>
<dbReference type="FunFam" id="1.10.730.20:FF:000001">
    <property type="entry name" value="Isoleucine--tRNA ligase"/>
    <property type="match status" value="1"/>
</dbReference>
<comment type="catalytic activity">
    <reaction evidence="9 10">
        <text>tRNA(Ile) + L-isoleucine + ATP = L-isoleucyl-tRNA(Ile) + AMP + diphosphate</text>
        <dbReference type="Rhea" id="RHEA:11060"/>
        <dbReference type="Rhea" id="RHEA-COMP:9666"/>
        <dbReference type="Rhea" id="RHEA-COMP:9695"/>
        <dbReference type="ChEBI" id="CHEBI:30616"/>
        <dbReference type="ChEBI" id="CHEBI:33019"/>
        <dbReference type="ChEBI" id="CHEBI:58045"/>
        <dbReference type="ChEBI" id="CHEBI:78442"/>
        <dbReference type="ChEBI" id="CHEBI:78528"/>
        <dbReference type="ChEBI" id="CHEBI:456215"/>
        <dbReference type="EC" id="6.1.1.5"/>
    </reaction>
</comment>
<evidence type="ECO:0000256" key="10">
    <source>
        <dbReference type="HAMAP-Rule" id="MF_02002"/>
    </source>
</evidence>
<dbReference type="GO" id="GO:0000049">
    <property type="term" value="F:tRNA binding"/>
    <property type="evidence" value="ECO:0007669"/>
    <property type="project" value="InterPro"/>
</dbReference>
<protein>
    <recommendedName>
        <fullName evidence="10">Isoleucine--tRNA ligase</fullName>
        <ecNumber evidence="10">6.1.1.5</ecNumber>
    </recommendedName>
    <alternativeName>
        <fullName evidence="10">Isoleucyl-tRNA synthetase</fullName>
        <shortName evidence="10">IleRS</shortName>
    </alternativeName>
</protein>
<keyword evidence="6 10" id="KW-0648">Protein biosynthesis</keyword>
<dbReference type="InterPro" id="IPR002301">
    <property type="entry name" value="Ile-tRNA-ligase"/>
</dbReference>
<feature type="short sequence motif" description="'KMSKS' region" evidence="10">
    <location>
        <begin position="629"/>
        <end position="633"/>
    </location>
</feature>
<dbReference type="GO" id="GO:0004822">
    <property type="term" value="F:isoleucine-tRNA ligase activity"/>
    <property type="evidence" value="ECO:0007669"/>
    <property type="project" value="UniProtKB-UniRule"/>
</dbReference>
<dbReference type="PRINTS" id="PR00984">
    <property type="entry name" value="TRNASYNTHILE"/>
</dbReference>
<evidence type="ECO:0000256" key="8">
    <source>
        <dbReference type="ARBA" id="ARBA00025217"/>
    </source>
</evidence>
<feature type="binding site" evidence="10">
    <location>
        <position position="943"/>
    </location>
    <ligand>
        <name>Zn(2+)</name>
        <dbReference type="ChEBI" id="CHEBI:29105"/>
    </ligand>
</feature>
<feature type="domain" description="Zinc finger FPG/IleRS-type" evidence="12">
    <location>
        <begin position="920"/>
        <end position="949"/>
    </location>
</feature>
<dbReference type="PANTHER" id="PTHR42765:SF1">
    <property type="entry name" value="ISOLEUCINE--TRNA LIGASE, MITOCHONDRIAL"/>
    <property type="match status" value="1"/>
</dbReference>
<dbReference type="Gene3D" id="1.10.730.20">
    <property type="match status" value="1"/>
</dbReference>
<dbReference type="GO" id="GO:0002161">
    <property type="term" value="F:aminoacyl-tRNA deacylase activity"/>
    <property type="evidence" value="ECO:0007669"/>
    <property type="project" value="InterPro"/>
</dbReference>
<dbReference type="Gene3D" id="3.90.740.10">
    <property type="entry name" value="Valyl/Leucyl/Isoleucyl-tRNA synthetase, editing domain"/>
    <property type="match status" value="1"/>
</dbReference>
<keyword evidence="10" id="KW-0479">Metal-binding</keyword>
<dbReference type="Pfam" id="PF06827">
    <property type="entry name" value="zf-FPG_IleRS"/>
    <property type="match status" value="1"/>
</dbReference>
<gene>
    <name evidence="10" type="primary">ileS</name>
    <name evidence="14" type="ORF">SAMN05421781_0189</name>
</gene>
<dbReference type="Gene3D" id="3.40.50.620">
    <property type="entry name" value="HUPs"/>
    <property type="match status" value="2"/>
</dbReference>
<dbReference type="CDD" id="cd07960">
    <property type="entry name" value="Anticodon_Ia_Ile_BEm"/>
    <property type="match status" value="1"/>
</dbReference>